<organism evidence="5 6">
    <name type="scientific">Lupinus angustifolius</name>
    <name type="common">Narrow-leaved blue lupine</name>
    <dbReference type="NCBI Taxonomy" id="3871"/>
    <lineage>
        <taxon>Eukaryota</taxon>
        <taxon>Viridiplantae</taxon>
        <taxon>Streptophyta</taxon>
        <taxon>Embryophyta</taxon>
        <taxon>Tracheophyta</taxon>
        <taxon>Spermatophyta</taxon>
        <taxon>Magnoliopsida</taxon>
        <taxon>eudicotyledons</taxon>
        <taxon>Gunneridae</taxon>
        <taxon>Pentapetalae</taxon>
        <taxon>rosids</taxon>
        <taxon>fabids</taxon>
        <taxon>Fabales</taxon>
        <taxon>Fabaceae</taxon>
        <taxon>Papilionoideae</taxon>
        <taxon>50 kb inversion clade</taxon>
        <taxon>genistoids sensu lato</taxon>
        <taxon>core genistoids</taxon>
        <taxon>Genisteae</taxon>
        <taxon>Lupinus</taxon>
    </lineage>
</organism>
<feature type="domain" description="FAE" evidence="4">
    <location>
        <begin position="81"/>
        <end position="158"/>
    </location>
</feature>
<keyword evidence="1" id="KW-0012">Acyltransferase</keyword>
<keyword evidence="1" id="KW-0808">Transferase</keyword>
<dbReference type="InterPro" id="IPR013601">
    <property type="entry name" value="FAE1_typ3_polyketide_synth"/>
</dbReference>
<protein>
    <recommendedName>
        <fullName evidence="4">FAE domain-containing protein</fullName>
    </recommendedName>
</protein>
<dbReference type="GO" id="GO:0006633">
    <property type="term" value="P:fatty acid biosynthetic process"/>
    <property type="evidence" value="ECO:0007669"/>
    <property type="project" value="InterPro"/>
</dbReference>
<evidence type="ECO:0000259" key="4">
    <source>
        <dbReference type="Pfam" id="PF08392"/>
    </source>
</evidence>
<dbReference type="PANTHER" id="PTHR31561">
    <property type="entry name" value="3-KETOACYL-COA SYNTHASE"/>
    <property type="match status" value="1"/>
</dbReference>
<keyword evidence="3" id="KW-1133">Transmembrane helix</keyword>
<dbReference type="STRING" id="3871.A0A394DME1"/>
<dbReference type="EMBL" id="MLAU01020245">
    <property type="protein sequence ID" value="OIW21177.1"/>
    <property type="molecule type" value="Genomic_DNA"/>
</dbReference>
<evidence type="ECO:0000256" key="1">
    <source>
        <dbReference type="ARBA" id="ARBA00023315"/>
    </source>
</evidence>
<keyword evidence="3" id="KW-0472">Membrane</keyword>
<proteinExistence type="predicted"/>
<reference evidence="5 6" key="1">
    <citation type="journal article" date="2017" name="Plant Biotechnol. J.">
        <title>A comprehensive draft genome sequence for lupin (Lupinus angustifolius), an emerging health food: insights into plant-microbe interactions and legume evolution.</title>
        <authorList>
            <person name="Hane J.K."/>
            <person name="Ming Y."/>
            <person name="Kamphuis L.G."/>
            <person name="Nelson M.N."/>
            <person name="Garg G."/>
            <person name="Atkins C.A."/>
            <person name="Bayer P.E."/>
            <person name="Bravo A."/>
            <person name="Bringans S."/>
            <person name="Cannon S."/>
            <person name="Edwards D."/>
            <person name="Foley R."/>
            <person name="Gao L.L."/>
            <person name="Harrison M.J."/>
            <person name="Huang W."/>
            <person name="Hurgobin B."/>
            <person name="Li S."/>
            <person name="Liu C.W."/>
            <person name="McGrath A."/>
            <person name="Morahan G."/>
            <person name="Murray J."/>
            <person name="Weller J."/>
            <person name="Jian J."/>
            <person name="Singh K.B."/>
        </authorList>
    </citation>
    <scope>NUCLEOTIDE SEQUENCE [LARGE SCALE GENOMIC DNA]</scope>
    <source>
        <strain evidence="6">cv. Tanjil</strain>
        <tissue evidence="5">Whole plant</tissue>
    </source>
</reference>
<dbReference type="Gramene" id="OIW21177">
    <property type="protein sequence ID" value="OIW21177"/>
    <property type="gene ID" value="TanjilG_30500"/>
</dbReference>
<evidence type="ECO:0000313" key="6">
    <source>
        <dbReference type="Proteomes" id="UP000188354"/>
    </source>
</evidence>
<gene>
    <name evidence="5" type="ORF">TanjilG_30500</name>
</gene>
<evidence type="ECO:0000313" key="5">
    <source>
        <dbReference type="EMBL" id="OIW21177.1"/>
    </source>
</evidence>
<name>A0A394DME1_LUPAN</name>
<dbReference type="Proteomes" id="UP000188354">
    <property type="component" value="Unassembled WGS sequence"/>
</dbReference>
<evidence type="ECO:0000256" key="3">
    <source>
        <dbReference type="SAM" id="Phobius"/>
    </source>
</evidence>
<feature type="transmembrane region" description="Helical" evidence="3">
    <location>
        <begin position="21"/>
        <end position="42"/>
    </location>
</feature>
<dbReference type="AlphaFoldDB" id="A0A394DME1"/>
<dbReference type="GO" id="GO:0016020">
    <property type="term" value="C:membrane"/>
    <property type="evidence" value="ECO:0007669"/>
    <property type="project" value="InterPro"/>
</dbReference>
<feature type="domain" description="FAE" evidence="4">
    <location>
        <begin position="161"/>
        <end position="262"/>
    </location>
</feature>
<evidence type="ECO:0000256" key="2">
    <source>
        <dbReference type="ARBA" id="ARBA00047375"/>
    </source>
</evidence>
<comment type="caution">
    <text evidence="5">The sequence shown here is derived from an EMBL/GenBank/DDBJ whole genome shotgun (WGS) entry which is preliminary data.</text>
</comment>
<keyword evidence="3" id="KW-0812">Transmembrane</keyword>
<dbReference type="Pfam" id="PF08392">
    <property type="entry name" value="FAE1_CUT1_RppA"/>
    <property type="match status" value="2"/>
</dbReference>
<feature type="transmembrane region" description="Helical" evidence="3">
    <location>
        <begin position="62"/>
        <end position="82"/>
    </location>
</feature>
<accession>A0A394DME1</accession>
<sequence>MPHILSNFSNSVKLKYVKLGYQYLVNHIITLTLILPIVAIFIEVISVGPYEILNLLNSLDFDLVSIICPSIPIILITILYFMQKQPTIYLVDYACFKLPITCQFPFATFMEHSKIILKNNLKNVEFQMRILEQPGLVEENSLPHEIHYIPPKPTMEAAIIVLPNSLFRMGGVVILLSNRISDHARAKSTLYHIVRTPKGDDDKAYCSVFEEEDKEGKIGIQLSKYLMAIASEVLKSNIRTIGPLFLPNSEQLGFIVTLLARKYLNPKWTPYILDFKQAFEHFNIHVGDRAVIDEL</sequence>
<dbReference type="GO" id="GO:0009922">
    <property type="term" value="F:fatty acid elongase activity"/>
    <property type="evidence" value="ECO:0007669"/>
    <property type="project" value="UniProtKB-EC"/>
</dbReference>
<comment type="catalytic activity">
    <reaction evidence="2">
        <text>a very-long-chain acyl-CoA + malonyl-CoA + H(+) = a very-long-chain 3-oxoacyl-CoA + CO2 + CoA</text>
        <dbReference type="Rhea" id="RHEA:32727"/>
        <dbReference type="ChEBI" id="CHEBI:15378"/>
        <dbReference type="ChEBI" id="CHEBI:16526"/>
        <dbReference type="ChEBI" id="CHEBI:57287"/>
        <dbReference type="ChEBI" id="CHEBI:57384"/>
        <dbReference type="ChEBI" id="CHEBI:90725"/>
        <dbReference type="ChEBI" id="CHEBI:90736"/>
        <dbReference type="EC" id="2.3.1.199"/>
    </reaction>
</comment>
<keyword evidence="6" id="KW-1185">Reference proteome</keyword>
<dbReference type="InterPro" id="IPR012392">
    <property type="entry name" value="3-ktacl-CoA_syn"/>
</dbReference>